<dbReference type="GO" id="GO:0004803">
    <property type="term" value="F:transposase activity"/>
    <property type="evidence" value="ECO:0007669"/>
    <property type="project" value="InterPro"/>
</dbReference>
<evidence type="ECO:0000313" key="3">
    <source>
        <dbReference type="EMBL" id="CAJ74681.1"/>
    </source>
</evidence>
<dbReference type="PANTHER" id="PTHR33360:SF2">
    <property type="entry name" value="TRANSPOSASE FOR INSERTION SEQUENCE ELEMENT IS200"/>
    <property type="match status" value="1"/>
</dbReference>
<dbReference type="PANTHER" id="PTHR33360">
    <property type="entry name" value="TRANSPOSASE FOR INSERTION SEQUENCE ELEMENT IS200"/>
    <property type="match status" value="1"/>
</dbReference>
<dbReference type="SMART" id="SM01321">
    <property type="entry name" value="Y1_Tnp"/>
    <property type="match status" value="1"/>
</dbReference>
<reference evidence="2" key="1">
    <citation type="journal article" date="2006" name="Nature">
        <title>Deciphering the evolution and metabolism of an anammox bacterium from a community genome.</title>
        <authorList>
            <person name="Strous M."/>
            <person name="Pelletier E."/>
            <person name="Mangenot S."/>
            <person name="Rattei T."/>
            <person name="Lehner A."/>
            <person name="Taylor M.W."/>
            <person name="Horn M."/>
            <person name="Daims H."/>
            <person name="Bartol-Mavel D."/>
            <person name="Wincker P."/>
            <person name="Barbe V."/>
            <person name="Fonknechten N."/>
            <person name="Vallenet D."/>
            <person name="Segurens B."/>
            <person name="Schenowitz-Truong C."/>
            <person name="Medigue C."/>
            <person name="Collingro A."/>
            <person name="Snel B."/>
            <person name="Dutilh B.E."/>
            <person name="OpDenCamp H.J.M."/>
            <person name="vanDerDrift C."/>
            <person name="Cirpus I."/>
            <person name="vanDePas-Schoonen K.T."/>
            <person name="Harhangi H.R."/>
            <person name="vanNiftrik L."/>
            <person name="Schmid M."/>
            <person name="Keltjens J."/>
            <person name="vanDeVossenberg J."/>
            <person name="Kartal B."/>
            <person name="Meier H."/>
            <person name="Frishman D."/>
            <person name="Huynen M.A."/>
            <person name="Mewes H."/>
            <person name="Weissenbach J."/>
            <person name="Jetten M.S.M."/>
            <person name="Wagner M."/>
            <person name="LePaslier D."/>
        </authorList>
    </citation>
    <scope>NUCLEOTIDE SEQUENCE</scope>
</reference>
<organism evidence="2">
    <name type="scientific">Kuenenia stuttgartiensis</name>
    <dbReference type="NCBI Taxonomy" id="174633"/>
    <lineage>
        <taxon>Bacteria</taxon>
        <taxon>Pseudomonadati</taxon>
        <taxon>Planctomycetota</taxon>
        <taxon>Candidatus Brocadiia</taxon>
        <taxon>Candidatus Brocadiales</taxon>
        <taxon>Candidatus Brocadiaceae</taxon>
        <taxon>Candidatus Kuenenia</taxon>
    </lineage>
</organism>
<dbReference type="NCBIfam" id="NF033573">
    <property type="entry name" value="transpos_IS200"/>
    <property type="match status" value="1"/>
</dbReference>
<evidence type="ECO:0000313" key="4">
    <source>
        <dbReference type="EMBL" id="QII11694.1"/>
    </source>
</evidence>
<dbReference type="EMBL" id="CP049055">
    <property type="protein sequence ID" value="QII11784.1"/>
    <property type="molecule type" value="Genomic_DNA"/>
</dbReference>
<proteinExistence type="predicted"/>
<accession>Q1Q3K0</accession>
<evidence type="ECO:0000313" key="2">
    <source>
        <dbReference type="EMBL" id="CAJ74584.1"/>
    </source>
</evidence>
<evidence type="ECO:0000259" key="1">
    <source>
        <dbReference type="SMART" id="SM01321"/>
    </source>
</evidence>
<dbReference type="Gene3D" id="3.30.70.1290">
    <property type="entry name" value="Transposase IS200-like"/>
    <property type="match status" value="1"/>
</dbReference>
<dbReference type="InterPro" id="IPR036515">
    <property type="entry name" value="Transposase_17_sf"/>
</dbReference>
<dbReference type="SUPFAM" id="SSF143422">
    <property type="entry name" value="Transposase IS200-like"/>
    <property type="match status" value="1"/>
</dbReference>
<dbReference type="EMBL" id="CP049055">
    <property type="protein sequence ID" value="QII11694.1"/>
    <property type="molecule type" value="Genomic_DNA"/>
</dbReference>
<dbReference type="AlphaFoldDB" id="Q1Q3K0"/>
<feature type="domain" description="Transposase IS200-like" evidence="1">
    <location>
        <begin position="11"/>
        <end position="130"/>
    </location>
</feature>
<dbReference type="EMBL" id="CT573071">
    <property type="protein sequence ID" value="CAJ74584.1"/>
    <property type="molecule type" value="Genomic_DNA"/>
</dbReference>
<dbReference type="EMBL" id="CT573071">
    <property type="protein sequence ID" value="CAJ74681.1"/>
    <property type="molecule type" value="Genomic_DNA"/>
</dbReference>
<name>Q1Q3K0_KUEST</name>
<gene>
    <name evidence="4" type="primary">tpnA</name>
    <name evidence="4" type="ORF">KsCSTR_23150</name>
    <name evidence="5" type="ORF">KsCSTR_24050</name>
    <name evidence="2" type="ORF">kuste3821</name>
    <name evidence="3" type="ORF">kuste3918</name>
</gene>
<dbReference type="Pfam" id="PF01797">
    <property type="entry name" value="Y1_Tnp"/>
    <property type="match status" value="1"/>
</dbReference>
<dbReference type="Proteomes" id="UP000501926">
    <property type="component" value="Chromosome"/>
</dbReference>
<sequence>MSRFRKLSHTIWHCQYHILWTPKYRLRILTGQVAEEVGKCIRAFSEQKGCEVVELNVQIDHVHLLVMVVPKILISDFVGIIKGRTAIRVFNKFRHLKQKPYWGNHFWSRGYCVDTVGLDTEKIRKYVKYQEQKERQEESQR</sequence>
<protein>
    <submittedName>
        <fullName evidence="4">Transposase</fullName>
    </submittedName>
</protein>
<dbReference type="GO" id="GO:0003677">
    <property type="term" value="F:DNA binding"/>
    <property type="evidence" value="ECO:0007669"/>
    <property type="project" value="InterPro"/>
</dbReference>
<dbReference type="RefSeq" id="WP_164994924.1">
    <property type="nucleotide sequence ID" value="NZ_CP049055.1"/>
</dbReference>
<evidence type="ECO:0000313" key="5">
    <source>
        <dbReference type="EMBL" id="QII11784.1"/>
    </source>
</evidence>
<reference evidence="4 6" key="3">
    <citation type="submission" date="2020-02" db="EMBL/GenBank/DDBJ databases">
        <title>Newly sequenced genome of strain CSTR1 showed variability in Candidatus Kuenenia stuttgartiensis genomes.</title>
        <authorList>
            <person name="Ding C."/>
            <person name="Adrian L."/>
        </authorList>
    </citation>
    <scope>NUCLEOTIDE SEQUENCE [LARGE SCALE GENOMIC DNA]</scope>
    <source>
        <strain evidence="4 6">CSTR1</strain>
    </source>
</reference>
<dbReference type="GO" id="GO:0006313">
    <property type="term" value="P:DNA transposition"/>
    <property type="evidence" value="ECO:0007669"/>
    <property type="project" value="InterPro"/>
</dbReference>
<reference evidence="2" key="2">
    <citation type="submission" date="2006-01" db="EMBL/GenBank/DDBJ databases">
        <authorList>
            <person name="Genoscope"/>
        </authorList>
    </citation>
    <scope>NUCLEOTIDE SEQUENCE</scope>
</reference>
<dbReference type="InterPro" id="IPR002686">
    <property type="entry name" value="Transposase_17"/>
</dbReference>
<evidence type="ECO:0000313" key="6">
    <source>
        <dbReference type="Proteomes" id="UP000501926"/>
    </source>
</evidence>